<dbReference type="AlphaFoldDB" id="A0A3N1HC43"/>
<accession>A0A3N1HC43</accession>
<dbReference type="RefSeq" id="WP_123748304.1">
    <property type="nucleotide sequence ID" value="NZ_RJKM01000001.1"/>
</dbReference>
<organism evidence="1 2">
    <name type="scientific">Saccharothrix texasensis</name>
    <dbReference type="NCBI Taxonomy" id="103734"/>
    <lineage>
        <taxon>Bacteria</taxon>
        <taxon>Bacillati</taxon>
        <taxon>Actinomycetota</taxon>
        <taxon>Actinomycetes</taxon>
        <taxon>Pseudonocardiales</taxon>
        <taxon>Pseudonocardiaceae</taxon>
        <taxon>Saccharothrix</taxon>
    </lineage>
</organism>
<protein>
    <recommendedName>
        <fullName evidence="3">Polyketide cyclase/dehydrase/lipid transport protein</fullName>
    </recommendedName>
</protein>
<evidence type="ECO:0000313" key="2">
    <source>
        <dbReference type="Proteomes" id="UP000268727"/>
    </source>
</evidence>
<name>A0A3N1HC43_9PSEU</name>
<gene>
    <name evidence="1" type="ORF">EDD40_5468</name>
</gene>
<dbReference type="EMBL" id="RJKM01000001">
    <property type="protein sequence ID" value="ROP40063.1"/>
    <property type="molecule type" value="Genomic_DNA"/>
</dbReference>
<dbReference type="Proteomes" id="UP000268727">
    <property type="component" value="Unassembled WGS sequence"/>
</dbReference>
<dbReference type="SUPFAM" id="SSF55961">
    <property type="entry name" value="Bet v1-like"/>
    <property type="match status" value="1"/>
</dbReference>
<proteinExistence type="predicted"/>
<comment type="caution">
    <text evidence="1">The sequence shown here is derived from an EMBL/GenBank/DDBJ whole genome shotgun (WGS) entry which is preliminary data.</text>
</comment>
<evidence type="ECO:0000313" key="1">
    <source>
        <dbReference type="EMBL" id="ROP40063.1"/>
    </source>
</evidence>
<evidence type="ECO:0008006" key="3">
    <source>
        <dbReference type="Google" id="ProtNLM"/>
    </source>
</evidence>
<keyword evidence="2" id="KW-1185">Reference proteome</keyword>
<reference evidence="1 2" key="1">
    <citation type="submission" date="2018-11" db="EMBL/GenBank/DDBJ databases">
        <title>Sequencing the genomes of 1000 actinobacteria strains.</title>
        <authorList>
            <person name="Klenk H.-P."/>
        </authorList>
    </citation>
    <scope>NUCLEOTIDE SEQUENCE [LARGE SCALE GENOMIC DNA]</scope>
    <source>
        <strain evidence="1 2">DSM 44231</strain>
    </source>
</reference>
<dbReference type="OrthoDB" id="5244508at2"/>
<sequence length="114" mass="12653">MTSYEYRAPVEMAARELFEFLARPQSLPQHLPGLSGATPRIDHDRRRVSWEEGGYRGELNVVDDGAGHSEVVIAVETDDTGDVRRELEEAVAALAHRATAEADVSAAKDQNTWY</sequence>